<evidence type="ECO:0000313" key="1">
    <source>
        <dbReference type="EMBL" id="OWJ76653.1"/>
    </source>
</evidence>
<comment type="caution">
    <text evidence="1">The sequence shown here is derived from an EMBL/GenBank/DDBJ whole genome shotgun (WGS) entry which is preliminary data.</text>
</comment>
<keyword evidence="2" id="KW-1185">Reference proteome</keyword>
<organism evidence="1 2">
    <name type="scientific">Haematobacter genomosp. 1</name>
    <dbReference type="NCBI Taxonomy" id="366618"/>
    <lineage>
        <taxon>Bacteria</taxon>
        <taxon>Pseudomonadati</taxon>
        <taxon>Pseudomonadota</taxon>
        <taxon>Alphaproteobacteria</taxon>
        <taxon>Rhodobacterales</taxon>
        <taxon>Paracoccaceae</taxon>
        <taxon>Haematobacter</taxon>
    </lineage>
</organism>
<accession>A0A212A9F2</accession>
<protein>
    <submittedName>
        <fullName evidence="1">Uncharacterized protein</fullName>
    </submittedName>
</protein>
<gene>
    <name evidence="1" type="ORF">CDV49_14295</name>
</gene>
<name>A0A212A9F2_9RHOB</name>
<evidence type="ECO:0000313" key="2">
    <source>
        <dbReference type="Proteomes" id="UP000196878"/>
    </source>
</evidence>
<dbReference type="EMBL" id="NIPW01000027">
    <property type="protein sequence ID" value="OWJ76653.1"/>
    <property type="molecule type" value="Genomic_DNA"/>
</dbReference>
<reference evidence="1 2" key="1">
    <citation type="submission" date="2016-12" db="EMBL/GenBank/DDBJ databases">
        <title>Comparison of Traditional DNA-DNA Hybridization with In Silico Genomic Analysis.</title>
        <authorList>
            <person name="Nicholson A.C."/>
            <person name="Humrighouse B.W."/>
            <person name="Graziano J."/>
            <person name="Lasker B."/>
            <person name="Whitney A.M."/>
            <person name="Mcquiston J.R."/>
        </authorList>
    </citation>
    <scope>NUCLEOTIDE SEQUENCE [LARGE SCALE GENOMIC DNA]</scope>
    <source>
        <strain evidence="1 2">H2240</strain>
    </source>
</reference>
<proteinExistence type="predicted"/>
<sequence length="154" mass="16531">MEEATLARQEADAALHDLRGESLAEEAKLAGLVADVEQAELRLAAAIEGADAVALGVGLVATGALHIDLEKGKQPKLVWGEGAPWAPSARIGLLEAIRPAEPILLRIARAVTEIVRSVLKRERRKLAEDAAFVMGLNDDWTEEQRARLGRISEG</sequence>
<dbReference type="Proteomes" id="UP000196878">
    <property type="component" value="Unassembled WGS sequence"/>
</dbReference>
<dbReference type="AlphaFoldDB" id="A0A212A9F2"/>